<comment type="caution">
    <text evidence="2">The sequence shown here is derived from an EMBL/GenBank/DDBJ whole genome shotgun (WGS) entry which is preliminary data.</text>
</comment>
<feature type="region of interest" description="Disordered" evidence="1">
    <location>
        <begin position="1"/>
        <end position="30"/>
    </location>
</feature>
<evidence type="ECO:0000256" key="1">
    <source>
        <dbReference type="SAM" id="MobiDB-lite"/>
    </source>
</evidence>
<reference evidence="2 3" key="1">
    <citation type="submission" date="2023-10" db="EMBL/GenBank/DDBJ databases">
        <title>Genomes of two closely related lineages of the louse Polyplax serrata with different host specificities.</title>
        <authorList>
            <person name="Martinu J."/>
            <person name="Tarabai H."/>
            <person name="Stefka J."/>
            <person name="Hypsa V."/>
        </authorList>
    </citation>
    <scope>NUCLEOTIDE SEQUENCE [LARGE SCALE GENOMIC DNA]</scope>
    <source>
        <strain evidence="2">HR10_N</strain>
    </source>
</reference>
<gene>
    <name evidence="2" type="ORF">RUM43_011753</name>
</gene>
<organism evidence="2 3">
    <name type="scientific">Polyplax serrata</name>
    <name type="common">Common mouse louse</name>
    <dbReference type="NCBI Taxonomy" id="468196"/>
    <lineage>
        <taxon>Eukaryota</taxon>
        <taxon>Metazoa</taxon>
        <taxon>Ecdysozoa</taxon>
        <taxon>Arthropoda</taxon>
        <taxon>Hexapoda</taxon>
        <taxon>Insecta</taxon>
        <taxon>Pterygota</taxon>
        <taxon>Neoptera</taxon>
        <taxon>Paraneoptera</taxon>
        <taxon>Psocodea</taxon>
        <taxon>Troctomorpha</taxon>
        <taxon>Phthiraptera</taxon>
        <taxon>Anoplura</taxon>
        <taxon>Polyplacidae</taxon>
        <taxon>Polyplax</taxon>
    </lineage>
</organism>
<protein>
    <submittedName>
        <fullName evidence="2">Uncharacterized protein</fullName>
    </submittedName>
</protein>
<dbReference type="AlphaFoldDB" id="A0AAN8PJS0"/>
<feature type="compositionally biased region" description="Basic and acidic residues" evidence="1">
    <location>
        <begin position="1"/>
        <end position="25"/>
    </location>
</feature>
<dbReference type="Proteomes" id="UP001372834">
    <property type="component" value="Unassembled WGS sequence"/>
</dbReference>
<dbReference type="EMBL" id="JAWJWE010000005">
    <property type="protein sequence ID" value="KAK6634353.1"/>
    <property type="molecule type" value="Genomic_DNA"/>
</dbReference>
<proteinExistence type="predicted"/>
<evidence type="ECO:0000313" key="3">
    <source>
        <dbReference type="Proteomes" id="UP001372834"/>
    </source>
</evidence>
<sequence length="98" mass="10647">MFGSDIFERKKGASEKVEGGGESRKSLGKAQQETAALESSAIPSFFHLCHRRLSGVDILSSWSPSPGATSKTVRAVLFFAFAFFHREKVASPFPKLGL</sequence>
<evidence type="ECO:0000313" key="2">
    <source>
        <dbReference type="EMBL" id="KAK6634353.1"/>
    </source>
</evidence>
<accession>A0AAN8PJS0</accession>
<name>A0AAN8PJS0_POLSC</name>